<evidence type="ECO:0000256" key="3">
    <source>
        <dbReference type="ARBA" id="ARBA00024472"/>
    </source>
</evidence>
<keyword evidence="2" id="KW-0378">Hydrolase</keyword>
<dbReference type="Proteomes" id="UP000325440">
    <property type="component" value="Unassembled WGS sequence"/>
</dbReference>
<dbReference type="InterPro" id="IPR036265">
    <property type="entry name" value="HIT-like_sf"/>
</dbReference>
<evidence type="ECO:0000256" key="5">
    <source>
        <dbReference type="ARBA" id="ARBA00039802"/>
    </source>
</evidence>
<dbReference type="EMBL" id="CABPRJ010000079">
    <property type="protein sequence ID" value="VVC27270.1"/>
    <property type="molecule type" value="Genomic_DNA"/>
</dbReference>
<dbReference type="Gene3D" id="3.30.428.10">
    <property type="entry name" value="HIT-like"/>
    <property type="match status" value="1"/>
</dbReference>
<dbReference type="AlphaFoldDB" id="A0A5E4M532"/>
<dbReference type="InterPro" id="IPR011146">
    <property type="entry name" value="HIT-like"/>
</dbReference>
<reference evidence="9 10" key="1">
    <citation type="submission" date="2019-08" db="EMBL/GenBank/DDBJ databases">
        <authorList>
            <person name="Alioto T."/>
            <person name="Alioto T."/>
            <person name="Gomez Garrido J."/>
        </authorList>
    </citation>
    <scope>NUCLEOTIDE SEQUENCE [LARGE SCALE GENOMIC DNA]</scope>
</reference>
<evidence type="ECO:0000259" key="8">
    <source>
        <dbReference type="PROSITE" id="PS51084"/>
    </source>
</evidence>
<evidence type="ECO:0000256" key="1">
    <source>
        <dbReference type="ARBA" id="ARBA00022741"/>
    </source>
</evidence>
<dbReference type="Pfam" id="PF11969">
    <property type="entry name" value="DcpS_C"/>
    <property type="match status" value="1"/>
</dbReference>
<name>A0A5E4M532_9HEMI</name>
<evidence type="ECO:0000313" key="9">
    <source>
        <dbReference type="EMBL" id="VVC27270.1"/>
    </source>
</evidence>
<dbReference type="GO" id="GO:0000166">
    <property type="term" value="F:nucleotide binding"/>
    <property type="evidence" value="ECO:0007669"/>
    <property type="project" value="UniProtKB-KW"/>
</dbReference>
<accession>A0A5E4M532</accession>
<keyword evidence="10" id="KW-1185">Reference proteome</keyword>
<evidence type="ECO:0000313" key="10">
    <source>
        <dbReference type="Proteomes" id="UP000325440"/>
    </source>
</evidence>
<sequence length="253" mass="29230">MSEETINDNANEMVESYIKDHASFEVKHTKDASVVIISQNTNETSEKYIKNTNEIIYKSTDKIINNSIKETVNKNIEIVNINITELNNISTDKTPKSCEENCIFCNIIATNDSSVILEPQSDQFVIIRDIKPVATNHFLILSRKHIQSAKELQPCEEDRNLLKNMIRAANEILINNRCDLNYTRMGFHWPPFYTIAHMHLHAISPVNSMSMFNRFLAFNPSFSYVFVDANYVQHRISCENRKEPNQSIINQNQ</sequence>
<gene>
    <name evidence="9" type="ORF">CINCED_3A020021</name>
</gene>
<dbReference type="GO" id="GO:0016787">
    <property type="term" value="F:hydrolase activity"/>
    <property type="evidence" value="ECO:0007669"/>
    <property type="project" value="UniProtKB-KW"/>
</dbReference>
<comment type="similarity">
    <text evidence="4">Belongs to the HINT family.</text>
</comment>
<feature type="short sequence motif" description="Histidine triad motif" evidence="7">
    <location>
        <begin position="197"/>
        <end position="201"/>
    </location>
</feature>
<dbReference type="PANTHER" id="PTHR12486">
    <property type="entry name" value="APRATAXIN-RELATED"/>
    <property type="match status" value="1"/>
</dbReference>
<evidence type="ECO:0000256" key="4">
    <source>
        <dbReference type="ARBA" id="ARBA00025764"/>
    </source>
</evidence>
<evidence type="ECO:0000256" key="2">
    <source>
        <dbReference type="ARBA" id="ARBA00022801"/>
    </source>
</evidence>
<evidence type="ECO:0000256" key="6">
    <source>
        <dbReference type="ARBA" id="ARBA00042361"/>
    </source>
</evidence>
<dbReference type="PANTHER" id="PTHR12486:SF5">
    <property type="entry name" value="ADENOSINE 5'-MONOPHOSPHORAMIDASE HINT3"/>
    <property type="match status" value="1"/>
</dbReference>
<evidence type="ECO:0000256" key="7">
    <source>
        <dbReference type="PROSITE-ProRule" id="PRU00464"/>
    </source>
</evidence>
<dbReference type="SUPFAM" id="SSF54197">
    <property type="entry name" value="HIT-like"/>
    <property type="match status" value="1"/>
</dbReference>
<dbReference type="OrthoDB" id="1915375at2759"/>
<dbReference type="PROSITE" id="PS51084">
    <property type="entry name" value="HIT_2"/>
    <property type="match status" value="1"/>
</dbReference>
<comment type="catalytic activity">
    <reaction evidence="3">
        <text>adenosine 5'-phosphoramidate + H2O = NH4(+) + AMP</text>
        <dbReference type="Rhea" id="RHEA:67916"/>
        <dbReference type="ChEBI" id="CHEBI:15377"/>
        <dbReference type="ChEBI" id="CHEBI:28938"/>
        <dbReference type="ChEBI" id="CHEBI:57890"/>
        <dbReference type="ChEBI" id="CHEBI:456215"/>
    </reaction>
</comment>
<feature type="domain" description="HIT" evidence="8">
    <location>
        <begin position="103"/>
        <end position="212"/>
    </location>
</feature>
<keyword evidence="1" id="KW-0547">Nucleotide-binding</keyword>
<protein>
    <recommendedName>
        <fullName evidence="5">Adenosine 5'-monophosphoramidase HINT3</fullName>
    </recommendedName>
    <alternativeName>
        <fullName evidence="6">Histidine triad nucleotide-binding protein 3</fullName>
    </alternativeName>
</protein>
<proteinExistence type="inferred from homology"/>
<organism evidence="9 10">
    <name type="scientific">Cinara cedri</name>
    <dbReference type="NCBI Taxonomy" id="506608"/>
    <lineage>
        <taxon>Eukaryota</taxon>
        <taxon>Metazoa</taxon>
        <taxon>Ecdysozoa</taxon>
        <taxon>Arthropoda</taxon>
        <taxon>Hexapoda</taxon>
        <taxon>Insecta</taxon>
        <taxon>Pterygota</taxon>
        <taxon>Neoptera</taxon>
        <taxon>Paraneoptera</taxon>
        <taxon>Hemiptera</taxon>
        <taxon>Sternorrhyncha</taxon>
        <taxon>Aphidomorpha</taxon>
        <taxon>Aphidoidea</taxon>
        <taxon>Aphididae</taxon>
        <taxon>Lachninae</taxon>
        <taxon>Cinara</taxon>
    </lineage>
</organism>